<keyword evidence="1" id="KW-0175">Coiled coil</keyword>
<accession>A0A1S7U2W5</accession>
<evidence type="ECO:0000313" key="3">
    <source>
        <dbReference type="EMBL" id="CVI61030.1"/>
    </source>
</evidence>
<gene>
    <name evidence="3" type="ORF">AGR7A_Lc140071</name>
</gene>
<dbReference type="AlphaFoldDB" id="A0A1S7U2W5"/>
<feature type="region of interest" description="Disordered" evidence="2">
    <location>
        <begin position="1"/>
        <end position="89"/>
    </location>
</feature>
<evidence type="ECO:0000256" key="2">
    <source>
        <dbReference type="SAM" id="MobiDB-lite"/>
    </source>
</evidence>
<feature type="coiled-coil region" evidence="1">
    <location>
        <begin position="188"/>
        <end position="220"/>
    </location>
</feature>
<evidence type="ECO:0000313" key="4">
    <source>
        <dbReference type="Proteomes" id="UP000192140"/>
    </source>
</evidence>
<evidence type="ECO:0000256" key="1">
    <source>
        <dbReference type="SAM" id="Coils"/>
    </source>
</evidence>
<dbReference type="Proteomes" id="UP000192140">
    <property type="component" value="Unassembled WGS sequence"/>
</dbReference>
<keyword evidence="4" id="KW-1185">Reference proteome</keyword>
<feature type="compositionally biased region" description="Polar residues" evidence="2">
    <location>
        <begin position="1"/>
        <end position="20"/>
    </location>
</feature>
<protein>
    <recommendedName>
        <fullName evidence="5">Scaffolding protein</fullName>
    </recommendedName>
</protein>
<reference evidence="3" key="1">
    <citation type="submission" date="2016-01" db="EMBL/GenBank/DDBJ databases">
        <authorList>
            <person name="Regsiter A."/>
            <person name="william w."/>
        </authorList>
    </citation>
    <scope>NUCLEOTIDE SEQUENCE</scope>
    <source>
        <strain evidence="3">NCPPB 1641</strain>
    </source>
</reference>
<evidence type="ECO:0008006" key="5">
    <source>
        <dbReference type="Google" id="ProtNLM"/>
    </source>
</evidence>
<name>A0A1S7U2W5_9HYPH</name>
<dbReference type="RefSeq" id="WP_080854663.1">
    <property type="nucleotide sequence ID" value="NZ_LT009776.1"/>
</dbReference>
<organism evidence="3 4">
    <name type="scientific">Agrobacterium deltaense NCPPB 1641</name>
    <dbReference type="NCBI Taxonomy" id="1183425"/>
    <lineage>
        <taxon>Bacteria</taxon>
        <taxon>Pseudomonadati</taxon>
        <taxon>Pseudomonadota</taxon>
        <taxon>Alphaproteobacteria</taxon>
        <taxon>Hyphomicrobiales</taxon>
        <taxon>Rhizobiaceae</taxon>
        <taxon>Rhizobium/Agrobacterium group</taxon>
        <taxon>Agrobacterium</taxon>
    </lineage>
</organism>
<dbReference type="EMBL" id="FCNP01000035">
    <property type="protein sequence ID" value="CVI61030.1"/>
    <property type="molecule type" value="Genomic_DNA"/>
</dbReference>
<comment type="caution">
    <text evidence="3">The sequence shown here is derived from an EMBL/GenBank/DDBJ whole genome shotgun (WGS) entry which is preliminary data.</text>
</comment>
<feature type="compositionally biased region" description="Acidic residues" evidence="2">
    <location>
        <begin position="35"/>
        <end position="81"/>
    </location>
</feature>
<sequence length="329" mass="37506">MDDLQSNNLDMGTATETENASIEDRLSGYFGQADTDSEETNGVDTNTADDVETDLSNSDDEQTVTDSEEGDNVETTDEANDEVTTTEPADDFKIKIGDEEITYADLKGGYLRQSDYTRKTQELSGQRAILEQAQLAANQLVQKEVIDNMRLAYQVELMEEPNWADLKENDPFGYPDKREAWDAKMAKFAELQTIERNMQKQRVELENKRFQEMRNKAKVEFFERHPEFKDKTVADTHTEGMSNYLYNLGFSDEEITSIADPRLLTILYSAYKHEKTADKVEYAKKVISNKPKITAPKATGSRPQYTQARNKLRETGSTQDAIDALRNFF</sequence>
<proteinExistence type="predicted"/>